<dbReference type="AlphaFoldDB" id="A0A8M1H6P5"/>
<reference evidence="4" key="1">
    <citation type="submission" date="2025-08" db="UniProtKB">
        <authorList>
            <consortium name="RefSeq"/>
        </authorList>
    </citation>
    <scope>IDENTIFICATION</scope>
</reference>
<dbReference type="GeneID" id="114841975"/>
<dbReference type="Pfam" id="PF10283">
    <property type="entry name" value="zf-CCHH"/>
    <property type="match status" value="2"/>
</dbReference>
<feature type="domain" description="PBZ-type" evidence="2">
    <location>
        <begin position="423"/>
        <end position="447"/>
    </location>
</feature>
<dbReference type="RefSeq" id="XP_040924106.1">
    <property type="nucleotide sequence ID" value="XM_041068172.1"/>
</dbReference>
<evidence type="ECO:0000259" key="2">
    <source>
        <dbReference type="Pfam" id="PF10283"/>
    </source>
</evidence>
<feature type="compositionally biased region" description="Basic and acidic residues" evidence="1">
    <location>
        <begin position="345"/>
        <end position="355"/>
    </location>
</feature>
<dbReference type="InterPro" id="IPR008984">
    <property type="entry name" value="SMAD_FHA_dom_sf"/>
</dbReference>
<dbReference type="InterPro" id="IPR039253">
    <property type="entry name" value="APLF"/>
</dbReference>
<dbReference type="PANTHER" id="PTHR21315:SF2">
    <property type="entry name" value="APRATAXIN AND PNK-LIKE FACTOR"/>
    <property type="match status" value="1"/>
</dbReference>
<feature type="compositionally biased region" description="Acidic residues" evidence="1">
    <location>
        <begin position="284"/>
        <end position="298"/>
    </location>
</feature>
<dbReference type="GO" id="GO:0008408">
    <property type="term" value="F:3'-5' exonuclease activity"/>
    <property type="evidence" value="ECO:0007669"/>
    <property type="project" value="InterPro"/>
</dbReference>
<feature type="region of interest" description="Disordered" evidence="1">
    <location>
        <begin position="406"/>
        <end position="491"/>
    </location>
</feature>
<proteinExistence type="predicted"/>
<evidence type="ECO:0000313" key="4">
    <source>
        <dbReference type="RefSeq" id="XP_040924106.1"/>
    </source>
</evidence>
<dbReference type="Gene3D" id="2.60.200.20">
    <property type="match status" value="1"/>
</dbReference>
<feature type="compositionally biased region" description="Low complexity" evidence="1">
    <location>
        <begin position="374"/>
        <end position="383"/>
    </location>
</feature>
<dbReference type="KEGG" id="bspl:114841975"/>
<feature type="compositionally biased region" description="Basic and acidic residues" evidence="1">
    <location>
        <begin position="299"/>
        <end position="315"/>
    </location>
</feature>
<dbReference type="Proteomes" id="UP000515150">
    <property type="component" value="Chromosome 1"/>
</dbReference>
<dbReference type="OrthoDB" id="10256774at2759"/>
<name>A0A8M1H6P5_BETSP</name>
<dbReference type="FunFam" id="2.60.200.20:FF:000061">
    <property type="entry name" value="Zgc:165656 protein"/>
    <property type="match status" value="1"/>
</dbReference>
<dbReference type="GO" id="GO:0003906">
    <property type="term" value="F:DNA-(apurinic or apyrimidinic site) endonuclease activity"/>
    <property type="evidence" value="ECO:0007669"/>
    <property type="project" value="InterPro"/>
</dbReference>
<gene>
    <name evidence="4" type="primary">aplf</name>
</gene>
<feature type="compositionally biased region" description="Basic residues" evidence="1">
    <location>
        <begin position="436"/>
        <end position="451"/>
    </location>
</feature>
<accession>A0A8M1H6P5</accession>
<feature type="compositionally biased region" description="Acidic residues" evidence="1">
    <location>
        <begin position="412"/>
        <end position="422"/>
    </location>
</feature>
<dbReference type="GO" id="GO:0005634">
    <property type="term" value="C:nucleus"/>
    <property type="evidence" value="ECO:0007669"/>
    <property type="project" value="TreeGrafter"/>
</dbReference>
<dbReference type="SUPFAM" id="SSF49879">
    <property type="entry name" value="SMAD/FHA domain"/>
    <property type="match status" value="1"/>
</dbReference>
<feature type="region of interest" description="Disordered" evidence="1">
    <location>
        <begin position="281"/>
        <end position="391"/>
    </location>
</feature>
<feature type="compositionally biased region" description="Acidic residues" evidence="1">
    <location>
        <begin position="462"/>
        <end position="475"/>
    </location>
</feature>
<organism evidence="3 4">
    <name type="scientific">Betta splendens</name>
    <name type="common">Siamese fighting fish</name>
    <dbReference type="NCBI Taxonomy" id="158456"/>
    <lineage>
        <taxon>Eukaryota</taxon>
        <taxon>Metazoa</taxon>
        <taxon>Chordata</taxon>
        <taxon>Craniata</taxon>
        <taxon>Vertebrata</taxon>
        <taxon>Euteleostomi</taxon>
        <taxon>Actinopterygii</taxon>
        <taxon>Neopterygii</taxon>
        <taxon>Teleostei</taxon>
        <taxon>Neoteleostei</taxon>
        <taxon>Acanthomorphata</taxon>
        <taxon>Anabantaria</taxon>
        <taxon>Anabantiformes</taxon>
        <taxon>Anabantoidei</taxon>
        <taxon>Osphronemidae</taxon>
        <taxon>Betta</taxon>
    </lineage>
</organism>
<feature type="domain" description="PBZ-type" evidence="2">
    <location>
        <begin position="386"/>
        <end position="411"/>
    </location>
</feature>
<dbReference type="GO" id="GO:0035861">
    <property type="term" value="C:site of double-strand break"/>
    <property type="evidence" value="ECO:0007669"/>
    <property type="project" value="TreeGrafter"/>
</dbReference>
<dbReference type="CDD" id="cd22717">
    <property type="entry name" value="FHA_APLF"/>
    <property type="match status" value="1"/>
</dbReference>
<dbReference type="GO" id="GO:0006302">
    <property type="term" value="P:double-strand break repair"/>
    <property type="evidence" value="ECO:0007669"/>
    <property type="project" value="InterPro"/>
</dbReference>
<evidence type="ECO:0000313" key="3">
    <source>
        <dbReference type="Proteomes" id="UP000515150"/>
    </source>
</evidence>
<dbReference type="CTD" id="200558"/>
<dbReference type="PANTHER" id="PTHR21315">
    <property type="entry name" value="APRATAXIN AND PNK-LIKE FACTOR-RELATED"/>
    <property type="match status" value="1"/>
</dbReference>
<protein>
    <submittedName>
        <fullName evidence="4">Aprataxin and PNK-like factor</fullName>
    </submittedName>
</protein>
<dbReference type="InterPro" id="IPR019406">
    <property type="entry name" value="APLF_PBZ"/>
</dbReference>
<keyword evidence="3" id="KW-1185">Reference proteome</keyword>
<sequence>MIFFFTLWFQSRRKVIAAGERSIGFLPGPVSVSGPGPPLLPCRDHSLQRTEPNLPRIPLAEHMIGFELVPVQGGDPIHLPPGETVLGRGPFLGVSDKRVSRHHALLENLKGQLRLKPTHLNPCFLQSSPTYEPRPLQRDSWCPLRHGDLFSLLPGQFIFRVVAVGGDDYGTRNSRMFVEETDERPVSSKPYEGPAALLNEEEVNSPITSLTMGGSTLPMEVGDDHSDGGVPVSRKRVLPAWMMSSVPKRPSPSLMGIYRAELMLQTWPSKTFSITRAAAKPATELDEAEAVEAEAEAEAEARPSKRMRKISDEGAHGPLEGPVRKQNGPSDEAHRVTMEVEEEAERNTSQEDRKLKSQTTKQKPAESVGFNSDSASASTQSQTRVRTPCPYGKDCYRKNPIHFQECCHPGDIDYEEGEEEGDRPECPYGTACYRKNPLHRKEYKHTKRAARTTRNVIKRVDEDDDDEDDSEDVGNDSDYIPPDSDNSDEDDVRRLQEAATEFLKRRK</sequence>
<evidence type="ECO:0000256" key="1">
    <source>
        <dbReference type="SAM" id="MobiDB-lite"/>
    </source>
</evidence>